<evidence type="ECO:0000256" key="2">
    <source>
        <dbReference type="ARBA" id="ARBA00004651"/>
    </source>
</evidence>
<keyword evidence="6" id="KW-0808">Transferase</keyword>
<evidence type="ECO:0000256" key="7">
    <source>
        <dbReference type="ARBA" id="ARBA00022741"/>
    </source>
</evidence>
<dbReference type="InterPro" id="IPR003661">
    <property type="entry name" value="HisK_dim/P_dom"/>
</dbReference>
<dbReference type="CDD" id="cd06225">
    <property type="entry name" value="HAMP"/>
    <property type="match status" value="1"/>
</dbReference>
<dbReference type="CDD" id="cd00082">
    <property type="entry name" value="HisKA"/>
    <property type="match status" value="1"/>
</dbReference>
<gene>
    <name evidence="13" type="ORF">KJI95_03630</name>
</gene>
<dbReference type="SMART" id="SM00388">
    <property type="entry name" value="HisKA"/>
    <property type="match status" value="1"/>
</dbReference>
<evidence type="ECO:0000256" key="8">
    <source>
        <dbReference type="ARBA" id="ARBA00022777"/>
    </source>
</evidence>
<proteinExistence type="predicted"/>
<keyword evidence="9" id="KW-0067">ATP-binding</keyword>
<name>A0ABS5UZI5_9GAMM</name>
<dbReference type="SUPFAM" id="SSF55874">
    <property type="entry name" value="ATPase domain of HSP90 chaperone/DNA topoisomerase II/histidine kinase"/>
    <property type="match status" value="1"/>
</dbReference>
<dbReference type="PRINTS" id="PR00344">
    <property type="entry name" value="BCTRLSENSOR"/>
</dbReference>
<dbReference type="Pfam" id="PF00512">
    <property type="entry name" value="HisKA"/>
    <property type="match status" value="1"/>
</dbReference>
<feature type="domain" description="HAMP" evidence="12">
    <location>
        <begin position="147"/>
        <end position="199"/>
    </location>
</feature>
<evidence type="ECO:0000256" key="10">
    <source>
        <dbReference type="SAM" id="Phobius"/>
    </source>
</evidence>
<keyword evidence="10" id="KW-0472">Membrane</keyword>
<evidence type="ECO:0000256" key="6">
    <source>
        <dbReference type="ARBA" id="ARBA00022679"/>
    </source>
</evidence>
<dbReference type="CDD" id="cd00075">
    <property type="entry name" value="HATPase"/>
    <property type="match status" value="1"/>
</dbReference>
<dbReference type="SUPFAM" id="SSF47384">
    <property type="entry name" value="Homodimeric domain of signal transducing histidine kinase"/>
    <property type="match status" value="1"/>
</dbReference>
<dbReference type="Gene3D" id="1.10.287.130">
    <property type="match status" value="1"/>
</dbReference>
<dbReference type="InterPro" id="IPR036890">
    <property type="entry name" value="HATPase_C_sf"/>
</dbReference>
<dbReference type="InterPro" id="IPR005467">
    <property type="entry name" value="His_kinase_dom"/>
</dbReference>
<evidence type="ECO:0000256" key="9">
    <source>
        <dbReference type="ARBA" id="ARBA00022840"/>
    </source>
</evidence>
<dbReference type="PANTHER" id="PTHR44936:SF10">
    <property type="entry name" value="SENSOR PROTEIN RSTB"/>
    <property type="match status" value="1"/>
</dbReference>
<keyword evidence="7" id="KW-0547">Nucleotide-binding</keyword>
<keyword evidence="10" id="KW-0812">Transmembrane</keyword>
<evidence type="ECO:0000259" key="11">
    <source>
        <dbReference type="PROSITE" id="PS50109"/>
    </source>
</evidence>
<keyword evidence="5" id="KW-0597">Phosphoprotein</keyword>
<reference evidence="13 14" key="1">
    <citation type="submission" date="2021-05" db="EMBL/GenBank/DDBJ databases">
        <title>Shewanella sp. JM162201.</title>
        <authorList>
            <person name="Xu S."/>
            <person name="Li A."/>
        </authorList>
    </citation>
    <scope>NUCLEOTIDE SEQUENCE [LARGE SCALE GENOMIC DNA]</scope>
    <source>
        <strain evidence="13 14">JM162201</strain>
    </source>
</reference>
<dbReference type="Proteomes" id="UP001195903">
    <property type="component" value="Unassembled WGS sequence"/>
</dbReference>
<evidence type="ECO:0000313" key="14">
    <source>
        <dbReference type="Proteomes" id="UP001195903"/>
    </source>
</evidence>
<dbReference type="SMART" id="SM00387">
    <property type="entry name" value="HATPase_c"/>
    <property type="match status" value="1"/>
</dbReference>
<comment type="subcellular location">
    <subcellularLocation>
        <location evidence="2">Cell membrane</location>
        <topology evidence="2">Multi-pass membrane protein</topology>
    </subcellularLocation>
</comment>
<dbReference type="RefSeq" id="WP_214505787.1">
    <property type="nucleotide sequence ID" value="NZ_JAHEPS010000001.1"/>
</dbReference>
<keyword evidence="14" id="KW-1185">Reference proteome</keyword>
<keyword evidence="8" id="KW-0418">Kinase</keyword>
<feature type="transmembrane region" description="Helical" evidence="10">
    <location>
        <begin position="129"/>
        <end position="147"/>
    </location>
</feature>
<dbReference type="PROSITE" id="PS50885">
    <property type="entry name" value="HAMP"/>
    <property type="match status" value="1"/>
</dbReference>
<evidence type="ECO:0000256" key="1">
    <source>
        <dbReference type="ARBA" id="ARBA00000085"/>
    </source>
</evidence>
<dbReference type="InterPro" id="IPR036097">
    <property type="entry name" value="HisK_dim/P_sf"/>
</dbReference>
<comment type="catalytic activity">
    <reaction evidence="1">
        <text>ATP + protein L-histidine = ADP + protein N-phospho-L-histidine.</text>
        <dbReference type="EC" id="2.7.13.3"/>
    </reaction>
</comment>
<keyword evidence="4" id="KW-1003">Cell membrane</keyword>
<accession>A0ABS5UZI5</accession>
<sequence>MKRLFVSLYLLLCLSILGIGWTLDSLWHHNVNDTAAEDAPFLALATILADMPPAERAQHLKSLDNNQALPMTLVDASQVALSSNEPLGGGKVFTIALDDNKEMRLVRIGEQVLMAGPLEIDPRESLRPLFTLFFYLMLAGVALVWVWPLSRDIRILREATEAFGRAKWDTRITLSSRSQVAGLADTFNEMARHISALIDNQKHLTNAVSHEIRTPLARLKFALALMPGYCGDGSDEERRNAFLADMQMDIKEMEQLLQELLTFASLEAPRETPLFEQCNLSALARQTIARLQSLNPVPISFHGPQTDAIAPADPSLIERALQNLITNAQRFAKSSIDVRLILEGDSWLLSVTDDGEGIPELDQAKIFEPFYRVSSSQNGNKGHGLGLAIIKRIMQRHKGSVSLESRPGHTCFSLHIPAKGQLHSQS</sequence>
<evidence type="ECO:0000256" key="5">
    <source>
        <dbReference type="ARBA" id="ARBA00022553"/>
    </source>
</evidence>
<evidence type="ECO:0000256" key="3">
    <source>
        <dbReference type="ARBA" id="ARBA00012438"/>
    </source>
</evidence>
<comment type="caution">
    <text evidence="13">The sequence shown here is derived from an EMBL/GenBank/DDBJ whole genome shotgun (WGS) entry which is preliminary data.</text>
</comment>
<dbReference type="InterPro" id="IPR003594">
    <property type="entry name" value="HATPase_dom"/>
</dbReference>
<organism evidence="13 14">
    <name type="scientific">Shewanella jiangmenensis</name>
    <dbReference type="NCBI Taxonomy" id="2837387"/>
    <lineage>
        <taxon>Bacteria</taxon>
        <taxon>Pseudomonadati</taxon>
        <taxon>Pseudomonadota</taxon>
        <taxon>Gammaproteobacteria</taxon>
        <taxon>Alteromonadales</taxon>
        <taxon>Shewanellaceae</taxon>
        <taxon>Shewanella</taxon>
    </lineage>
</organism>
<dbReference type="EMBL" id="JAHEPS010000001">
    <property type="protein sequence ID" value="MBT1443613.1"/>
    <property type="molecule type" value="Genomic_DNA"/>
</dbReference>
<evidence type="ECO:0000256" key="4">
    <source>
        <dbReference type="ARBA" id="ARBA00022475"/>
    </source>
</evidence>
<dbReference type="InterPro" id="IPR050980">
    <property type="entry name" value="2C_sensor_his_kinase"/>
</dbReference>
<protein>
    <recommendedName>
        <fullName evidence="3">histidine kinase</fullName>
        <ecNumber evidence="3">2.7.13.3</ecNumber>
    </recommendedName>
</protein>
<evidence type="ECO:0000259" key="12">
    <source>
        <dbReference type="PROSITE" id="PS50885"/>
    </source>
</evidence>
<dbReference type="EC" id="2.7.13.3" evidence="3"/>
<dbReference type="Pfam" id="PF02518">
    <property type="entry name" value="HATPase_c"/>
    <property type="match status" value="1"/>
</dbReference>
<dbReference type="Gene3D" id="3.30.565.10">
    <property type="entry name" value="Histidine kinase-like ATPase, C-terminal domain"/>
    <property type="match status" value="1"/>
</dbReference>
<feature type="domain" description="Histidine kinase" evidence="11">
    <location>
        <begin position="207"/>
        <end position="420"/>
    </location>
</feature>
<dbReference type="SMART" id="SM00304">
    <property type="entry name" value="HAMP"/>
    <property type="match status" value="1"/>
</dbReference>
<dbReference type="PANTHER" id="PTHR44936">
    <property type="entry name" value="SENSOR PROTEIN CREC"/>
    <property type="match status" value="1"/>
</dbReference>
<dbReference type="InterPro" id="IPR003660">
    <property type="entry name" value="HAMP_dom"/>
</dbReference>
<keyword evidence="10" id="KW-1133">Transmembrane helix</keyword>
<dbReference type="PROSITE" id="PS50109">
    <property type="entry name" value="HIS_KIN"/>
    <property type="match status" value="1"/>
</dbReference>
<evidence type="ECO:0000313" key="13">
    <source>
        <dbReference type="EMBL" id="MBT1443613.1"/>
    </source>
</evidence>
<dbReference type="InterPro" id="IPR004358">
    <property type="entry name" value="Sig_transdc_His_kin-like_C"/>
</dbReference>